<dbReference type="GO" id="GO:0016887">
    <property type="term" value="F:ATP hydrolysis activity"/>
    <property type="evidence" value="ECO:0007669"/>
    <property type="project" value="UniProtKB-UniRule"/>
</dbReference>
<keyword evidence="2 6" id="KW-0547">Nucleotide-binding</keyword>
<evidence type="ECO:0000313" key="8">
    <source>
        <dbReference type="Proteomes" id="UP000807825"/>
    </source>
</evidence>
<name>A0A9D6UYZ7_9BACT</name>
<comment type="function">
    <text evidence="6">Binds and transfers iron-sulfur (Fe-S) clusters to target apoproteins. Can hydrolyze ATP.</text>
</comment>
<accession>A0A9D6UYZ7</accession>
<evidence type="ECO:0000256" key="4">
    <source>
        <dbReference type="ARBA" id="ARBA00023004"/>
    </source>
</evidence>
<dbReference type="SUPFAM" id="SSF52540">
    <property type="entry name" value="P-loop containing nucleoside triphosphate hydrolases"/>
    <property type="match status" value="1"/>
</dbReference>
<dbReference type="GO" id="GO:0140663">
    <property type="term" value="F:ATP-dependent FeS chaperone activity"/>
    <property type="evidence" value="ECO:0007669"/>
    <property type="project" value="InterPro"/>
</dbReference>
<keyword evidence="4 6" id="KW-0408">Iron</keyword>
<dbReference type="Gene3D" id="3.40.50.300">
    <property type="entry name" value="P-loop containing nucleotide triphosphate hydrolases"/>
    <property type="match status" value="1"/>
</dbReference>
<dbReference type="InterPro" id="IPR033756">
    <property type="entry name" value="YlxH/NBP35"/>
</dbReference>
<evidence type="ECO:0000313" key="7">
    <source>
        <dbReference type="EMBL" id="MBI5248267.1"/>
    </source>
</evidence>
<evidence type="ECO:0000256" key="5">
    <source>
        <dbReference type="ARBA" id="ARBA00023014"/>
    </source>
</evidence>
<dbReference type="FunFam" id="3.40.50.300:FF:001119">
    <property type="entry name" value="Iron-sulfur cluster carrier protein"/>
    <property type="match status" value="1"/>
</dbReference>
<dbReference type="GO" id="GO:0046872">
    <property type="term" value="F:metal ion binding"/>
    <property type="evidence" value="ECO:0007669"/>
    <property type="project" value="UniProtKB-KW"/>
</dbReference>
<dbReference type="GO" id="GO:0005829">
    <property type="term" value="C:cytosol"/>
    <property type="evidence" value="ECO:0007669"/>
    <property type="project" value="TreeGrafter"/>
</dbReference>
<dbReference type="GO" id="GO:0051536">
    <property type="term" value="F:iron-sulfur cluster binding"/>
    <property type="evidence" value="ECO:0007669"/>
    <property type="project" value="UniProtKB-UniRule"/>
</dbReference>
<gene>
    <name evidence="7" type="ORF">HY912_02120</name>
</gene>
<keyword evidence="1 6" id="KW-0479">Metal-binding</keyword>
<evidence type="ECO:0000256" key="3">
    <source>
        <dbReference type="ARBA" id="ARBA00022840"/>
    </source>
</evidence>
<proteinExistence type="inferred from homology"/>
<reference evidence="7" key="1">
    <citation type="submission" date="2020-07" db="EMBL/GenBank/DDBJ databases">
        <title>Huge and variable diversity of episymbiotic CPR bacteria and DPANN archaea in groundwater ecosystems.</title>
        <authorList>
            <person name="He C.Y."/>
            <person name="Keren R."/>
            <person name="Whittaker M."/>
            <person name="Farag I.F."/>
            <person name="Doudna J."/>
            <person name="Cate J.H.D."/>
            <person name="Banfield J.F."/>
        </authorList>
    </citation>
    <scope>NUCLEOTIDE SEQUENCE</scope>
    <source>
        <strain evidence="7">NC_groundwater_1664_Pr3_B-0.1um_52_9</strain>
    </source>
</reference>
<sequence>MDRTTKKPPLSKEELQDLRGELMLADSLVRIENVLMVLSGKGGVGKSTVAVNLAAALAASDRNVGLLDIDIHGPSVPTLLKLDGAVSPGQSERGMLPIAYNEKLKVMSIEFVLKDQANEAVIWRGPMKHAMIRQFIAEVDWGDLDFLVVDAPPGTGDEPLSICQMAPPRSMAIIVTTPQQVALKDVRKSIRFCKALEMPIFGIIENMSGFICSHCGTQHQLFKSGGGEKLARETGFRFLGRIPIDPRLVDSSDEGKPFVLEHPMSPTSKAFDEIIGPILALSTPKMKKH</sequence>
<dbReference type="InterPro" id="IPR000808">
    <property type="entry name" value="Mrp-like_CS"/>
</dbReference>
<dbReference type="EMBL" id="JACRDE010000056">
    <property type="protein sequence ID" value="MBI5248267.1"/>
    <property type="molecule type" value="Genomic_DNA"/>
</dbReference>
<dbReference type="GO" id="GO:0016226">
    <property type="term" value="P:iron-sulfur cluster assembly"/>
    <property type="evidence" value="ECO:0007669"/>
    <property type="project" value="InterPro"/>
</dbReference>
<protein>
    <recommendedName>
        <fullName evidence="6">Iron-sulfur cluster carrier protein</fullName>
    </recommendedName>
</protein>
<dbReference type="Proteomes" id="UP000807825">
    <property type="component" value="Unassembled WGS sequence"/>
</dbReference>
<dbReference type="CDD" id="cd02037">
    <property type="entry name" value="Mrp_NBP35"/>
    <property type="match status" value="1"/>
</dbReference>
<dbReference type="AlphaFoldDB" id="A0A9D6UYZ7"/>
<feature type="binding site" evidence="6">
    <location>
        <begin position="40"/>
        <end position="47"/>
    </location>
    <ligand>
        <name>ATP</name>
        <dbReference type="ChEBI" id="CHEBI:30616"/>
    </ligand>
</feature>
<dbReference type="PANTHER" id="PTHR23264">
    <property type="entry name" value="NUCLEOTIDE-BINDING PROTEIN NBP35 YEAST -RELATED"/>
    <property type="match status" value="1"/>
</dbReference>
<evidence type="ECO:0000256" key="2">
    <source>
        <dbReference type="ARBA" id="ARBA00022741"/>
    </source>
</evidence>
<evidence type="ECO:0000256" key="6">
    <source>
        <dbReference type="HAMAP-Rule" id="MF_02040"/>
    </source>
</evidence>
<organism evidence="7 8">
    <name type="scientific">Desulfomonile tiedjei</name>
    <dbReference type="NCBI Taxonomy" id="2358"/>
    <lineage>
        <taxon>Bacteria</taxon>
        <taxon>Pseudomonadati</taxon>
        <taxon>Thermodesulfobacteriota</taxon>
        <taxon>Desulfomonilia</taxon>
        <taxon>Desulfomonilales</taxon>
        <taxon>Desulfomonilaceae</taxon>
        <taxon>Desulfomonile</taxon>
    </lineage>
</organism>
<dbReference type="PROSITE" id="PS01215">
    <property type="entry name" value="MRP"/>
    <property type="match status" value="1"/>
</dbReference>
<keyword evidence="3 6" id="KW-0067">ATP-binding</keyword>
<dbReference type="PANTHER" id="PTHR23264:SF19">
    <property type="entry name" value="CYTOSOLIC FE-S CLUSTER ASSEMBLY FACTOR NUBP2"/>
    <property type="match status" value="1"/>
</dbReference>
<keyword evidence="6" id="KW-0378">Hydrolase</keyword>
<dbReference type="HAMAP" id="MF_02040">
    <property type="entry name" value="Mrp_NBP35"/>
    <property type="match status" value="1"/>
</dbReference>
<dbReference type="Pfam" id="PF10609">
    <property type="entry name" value="ParA"/>
    <property type="match status" value="1"/>
</dbReference>
<dbReference type="InterPro" id="IPR019591">
    <property type="entry name" value="Mrp/NBP35_ATP-bd"/>
</dbReference>
<evidence type="ECO:0000256" key="1">
    <source>
        <dbReference type="ARBA" id="ARBA00022723"/>
    </source>
</evidence>
<dbReference type="GO" id="GO:0005524">
    <property type="term" value="F:ATP binding"/>
    <property type="evidence" value="ECO:0007669"/>
    <property type="project" value="UniProtKB-UniRule"/>
</dbReference>
<comment type="subunit">
    <text evidence="6">Homodimer.</text>
</comment>
<comment type="caution">
    <text evidence="7">The sequence shown here is derived from an EMBL/GenBank/DDBJ whole genome shotgun (WGS) entry which is preliminary data.</text>
</comment>
<keyword evidence="5 6" id="KW-0411">Iron-sulfur</keyword>
<dbReference type="InterPro" id="IPR027417">
    <property type="entry name" value="P-loop_NTPase"/>
</dbReference>
<comment type="similarity">
    <text evidence="6">Belongs to the Mrp/NBP35 ATP-binding proteins family.</text>
</comment>